<reference evidence="1" key="1">
    <citation type="submission" date="2022-05" db="EMBL/GenBank/DDBJ databases">
        <title>The Musa troglodytarum L. genome provides insights into the mechanism of non-climacteric behaviour and enrichment of carotenoids.</title>
        <authorList>
            <person name="Wang J."/>
        </authorList>
    </citation>
    <scope>NUCLEOTIDE SEQUENCE</scope>
    <source>
        <tissue evidence="1">Leaf</tissue>
    </source>
</reference>
<evidence type="ECO:0000313" key="2">
    <source>
        <dbReference type="Proteomes" id="UP001055439"/>
    </source>
</evidence>
<dbReference type="Proteomes" id="UP001055439">
    <property type="component" value="Chromosome 8"/>
</dbReference>
<proteinExistence type="predicted"/>
<dbReference type="EMBL" id="CP097510">
    <property type="protein sequence ID" value="URE32906.1"/>
    <property type="molecule type" value="Genomic_DNA"/>
</dbReference>
<dbReference type="AlphaFoldDB" id="A0A9E7HEC0"/>
<accession>A0A9E7HEC0</accession>
<evidence type="ECO:0000313" key="1">
    <source>
        <dbReference type="EMBL" id="URE32906.1"/>
    </source>
</evidence>
<name>A0A9E7HEC0_9LILI</name>
<keyword evidence="2" id="KW-1185">Reference proteome</keyword>
<organism evidence="1 2">
    <name type="scientific">Musa troglodytarum</name>
    <name type="common">fe'i banana</name>
    <dbReference type="NCBI Taxonomy" id="320322"/>
    <lineage>
        <taxon>Eukaryota</taxon>
        <taxon>Viridiplantae</taxon>
        <taxon>Streptophyta</taxon>
        <taxon>Embryophyta</taxon>
        <taxon>Tracheophyta</taxon>
        <taxon>Spermatophyta</taxon>
        <taxon>Magnoliopsida</taxon>
        <taxon>Liliopsida</taxon>
        <taxon>Zingiberales</taxon>
        <taxon>Musaceae</taxon>
        <taxon>Musa</taxon>
    </lineage>
</organism>
<gene>
    <name evidence="1" type="ORF">MUK42_12257</name>
</gene>
<sequence>MIKREKDSYLYEDIFVKTLQYKSAPRSEPRTPLPLPLLVPFVLPALHRQIGLPQSRVSSSGRSLTNRSTFVGIISSYFHPSIPNFAFCWDLLKFLNMRMIMAQNKLF</sequence>
<protein>
    <submittedName>
        <fullName evidence="1">Uncharacterized protein</fullName>
    </submittedName>
</protein>